<keyword evidence="2" id="KW-0808">Transferase</keyword>
<dbReference type="CDD" id="cd02440">
    <property type="entry name" value="AdoMet_MTases"/>
    <property type="match status" value="1"/>
</dbReference>
<dbReference type="AlphaFoldDB" id="A0A518H9Q9"/>
<dbReference type="InterPro" id="IPR013216">
    <property type="entry name" value="Methyltransf_11"/>
</dbReference>
<dbReference type="GO" id="GO:0032259">
    <property type="term" value="P:methylation"/>
    <property type="evidence" value="ECO:0007669"/>
    <property type="project" value="UniProtKB-KW"/>
</dbReference>
<dbReference type="EMBL" id="CP036426">
    <property type="protein sequence ID" value="QDV37594.1"/>
    <property type="molecule type" value="Genomic_DNA"/>
</dbReference>
<dbReference type="Gene3D" id="3.40.50.150">
    <property type="entry name" value="Vaccinia Virus protein VP39"/>
    <property type="match status" value="1"/>
</dbReference>
<keyword evidence="3" id="KW-1185">Reference proteome</keyword>
<evidence type="ECO:0000313" key="2">
    <source>
        <dbReference type="EMBL" id="QDV37594.1"/>
    </source>
</evidence>
<dbReference type="OrthoDB" id="9772751at2"/>
<dbReference type="Pfam" id="PF08241">
    <property type="entry name" value="Methyltransf_11"/>
    <property type="match status" value="1"/>
</dbReference>
<keyword evidence="2" id="KW-0830">Ubiquinone</keyword>
<name>A0A518H9Q9_9BACT</name>
<proteinExistence type="predicted"/>
<gene>
    <name evidence="2" type="primary">ubiE_5</name>
    <name evidence="2" type="ORF">ElP_55340</name>
</gene>
<keyword evidence="2" id="KW-0489">Methyltransferase</keyword>
<dbReference type="GO" id="GO:0043770">
    <property type="term" value="F:demethylmenaquinone methyltransferase activity"/>
    <property type="evidence" value="ECO:0007669"/>
    <property type="project" value="UniProtKB-EC"/>
</dbReference>
<dbReference type="PANTHER" id="PTHR45036">
    <property type="entry name" value="METHYLTRANSFERASE LIKE 7B"/>
    <property type="match status" value="1"/>
</dbReference>
<dbReference type="GO" id="GO:0008757">
    <property type="term" value="F:S-adenosylmethionine-dependent methyltransferase activity"/>
    <property type="evidence" value="ECO:0007669"/>
    <property type="project" value="InterPro"/>
</dbReference>
<reference evidence="2 3" key="1">
    <citation type="submission" date="2019-02" db="EMBL/GenBank/DDBJ databases">
        <title>Deep-cultivation of Planctomycetes and their phenomic and genomic characterization uncovers novel biology.</title>
        <authorList>
            <person name="Wiegand S."/>
            <person name="Jogler M."/>
            <person name="Boedeker C."/>
            <person name="Pinto D."/>
            <person name="Vollmers J."/>
            <person name="Rivas-Marin E."/>
            <person name="Kohn T."/>
            <person name="Peeters S.H."/>
            <person name="Heuer A."/>
            <person name="Rast P."/>
            <person name="Oberbeckmann S."/>
            <person name="Bunk B."/>
            <person name="Jeske O."/>
            <person name="Meyerdierks A."/>
            <person name="Storesund J.E."/>
            <person name="Kallscheuer N."/>
            <person name="Luecker S."/>
            <person name="Lage O.M."/>
            <person name="Pohl T."/>
            <person name="Merkel B.J."/>
            <person name="Hornburger P."/>
            <person name="Mueller R.-W."/>
            <person name="Bruemmer F."/>
            <person name="Labrenz M."/>
            <person name="Spormann A.M."/>
            <person name="Op den Camp H."/>
            <person name="Overmann J."/>
            <person name="Amann R."/>
            <person name="Jetten M.S.M."/>
            <person name="Mascher T."/>
            <person name="Medema M.H."/>
            <person name="Devos D.P."/>
            <person name="Kaster A.-K."/>
            <person name="Ovreas L."/>
            <person name="Rohde M."/>
            <person name="Galperin M.Y."/>
            <person name="Jogler C."/>
        </authorList>
    </citation>
    <scope>NUCLEOTIDE SEQUENCE [LARGE SCALE GENOMIC DNA]</scope>
    <source>
        <strain evidence="2 3">ElP</strain>
    </source>
</reference>
<dbReference type="EC" id="2.1.1.163" evidence="2"/>
<evidence type="ECO:0000259" key="1">
    <source>
        <dbReference type="Pfam" id="PF08241"/>
    </source>
</evidence>
<dbReference type="Proteomes" id="UP000317835">
    <property type="component" value="Chromosome"/>
</dbReference>
<organism evidence="2 3">
    <name type="scientific">Tautonia plasticadhaerens</name>
    <dbReference type="NCBI Taxonomy" id="2527974"/>
    <lineage>
        <taxon>Bacteria</taxon>
        <taxon>Pseudomonadati</taxon>
        <taxon>Planctomycetota</taxon>
        <taxon>Planctomycetia</taxon>
        <taxon>Isosphaerales</taxon>
        <taxon>Isosphaeraceae</taxon>
        <taxon>Tautonia</taxon>
    </lineage>
</organism>
<dbReference type="SUPFAM" id="SSF53335">
    <property type="entry name" value="S-adenosyl-L-methionine-dependent methyltransferases"/>
    <property type="match status" value="1"/>
</dbReference>
<dbReference type="InterPro" id="IPR029063">
    <property type="entry name" value="SAM-dependent_MTases_sf"/>
</dbReference>
<dbReference type="InterPro" id="IPR052356">
    <property type="entry name" value="Thiol_S-MT"/>
</dbReference>
<accession>A0A518H9Q9</accession>
<dbReference type="KEGG" id="tpla:ElP_55340"/>
<evidence type="ECO:0000313" key="3">
    <source>
        <dbReference type="Proteomes" id="UP000317835"/>
    </source>
</evidence>
<dbReference type="RefSeq" id="WP_145275561.1">
    <property type="nucleotide sequence ID" value="NZ_CP036426.1"/>
</dbReference>
<sequence>MGLYARHIFPRLCDRAMRRPDMARLRGEVLVGVGGDVLEIGFGTGLNLAYYPEHVRRITAVDPNPGMTGLARRRIAGAGIEVDLRALGGEALPFEDETFDCVVSTWTLCSIAEVGRALGEVYRVLRPGGRFLFLEHGLGDDPGVRRWQRRLTPIQRRLADGCRLDLDVEAVVRGQPFGHVEVDRFLLERTPRLLGSMYRGVATR</sequence>
<protein>
    <submittedName>
        <fullName evidence="2">Ubiquinone/menaquinone biosynthesis C-methyltransferase UbiE</fullName>
        <ecNumber evidence="2">2.1.1.163</ecNumber>
    </submittedName>
</protein>
<dbReference type="PANTHER" id="PTHR45036:SF1">
    <property type="entry name" value="METHYLTRANSFERASE LIKE 7A"/>
    <property type="match status" value="1"/>
</dbReference>
<feature type="domain" description="Methyltransferase type 11" evidence="1">
    <location>
        <begin position="38"/>
        <end position="133"/>
    </location>
</feature>